<organism evidence="1 2">
    <name type="scientific">Trifolium medium</name>
    <dbReference type="NCBI Taxonomy" id="97028"/>
    <lineage>
        <taxon>Eukaryota</taxon>
        <taxon>Viridiplantae</taxon>
        <taxon>Streptophyta</taxon>
        <taxon>Embryophyta</taxon>
        <taxon>Tracheophyta</taxon>
        <taxon>Spermatophyta</taxon>
        <taxon>Magnoliopsida</taxon>
        <taxon>eudicotyledons</taxon>
        <taxon>Gunneridae</taxon>
        <taxon>Pentapetalae</taxon>
        <taxon>rosids</taxon>
        <taxon>fabids</taxon>
        <taxon>Fabales</taxon>
        <taxon>Fabaceae</taxon>
        <taxon>Papilionoideae</taxon>
        <taxon>50 kb inversion clade</taxon>
        <taxon>NPAAA clade</taxon>
        <taxon>Hologalegina</taxon>
        <taxon>IRL clade</taxon>
        <taxon>Trifolieae</taxon>
        <taxon>Trifolium</taxon>
    </lineage>
</organism>
<proteinExistence type="predicted"/>
<dbReference type="AlphaFoldDB" id="A0A392T366"/>
<feature type="non-terminal residue" evidence="1">
    <location>
        <position position="1"/>
    </location>
</feature>
<keyword evidence="2" id="KW-1185">Reference proteome</keyword>
<sequence>QEIERYVHAYGAAATTNNIAQVVIREKRAIQWQPLKEGLVSLHTDGASKNQEIAECGGLIRSSNG</sequence>
<name>A0A392T366_9FABA</name>
<evidence type="ECO:0000313" key="2">
    <source>
        <dbReference type="Proteomes" id="UP000265520"/>
    </source>
</evidence>
<evidence type="ECO:0008006" key="3">
    <source>
        <dbReference type="Google" id="ProtNLM"/>
    </source>
</evidence>
<evidence type="ECO:0000313" key="1">
    <source>
        <dbReference type="EMBL" id="MCI54827.1"/>
    </source>
</evidence>
<protein>
    <recommendedName>
        <fullName evidence="3">RNase H type-1 domain-containing protein</fullName>
    </recommendedName>
</protein>
<dbReference type="EMBL" id="LXQA010485881">
    <property type="protein sequence ID" value="MCI54827.1"/>
    <property type="molecule type" value="Genomic_DNA"/>
</dbReference>
<accession>A0A392T366</accession>
<reference evidence="1 2" key="1">
    <citation type="journal article" date="2018" name="Front. Plant Sci.">
        <title>Red Clover (Trifolium pratense) and Zigzag Clover (T. medium) - A Picture of Genomic Similarities and Differences.</title>
        <authorList>
            <person name="Dluhosova J."/>
            <person name="Istvanek J."/>
            <person name="Nedelnik J."/>
            <person name="Repkova J."/>
        </authorList>
    </citation>
    <scope>NUCLEOTIDE SEQUENCE [LARGE SCALE GENOMIC DNA]</scope>
    <source>
        <strain evidence="2">cv. 10/8</strain>
        <tissue evidence="1">Leaf</tissue>
    </source>
</reference>
<comment type="caution">
    <text evidence="1">The sequence shown here is derived from an EMBL/GenBank/DDBJ whole genome shotgun (WGS) entry which is preliminary data.</text>
</comment>
<dbReference type="Proteomes" id="UP000265520">
    <property type="component" value="Unassembled WGS sequence"/>
</dbReference>